<evidence type="ECO:0000256" key="10">
    <source>
        <dbReference type="ARBA" id="ARBA00031145"/>
    </source>
</evidence>
<dbReference type="GO" id="GO:0005737">
    <property type="term" value="C:cytoplasm"/>
    <property type="evidence" value="ECO:0007669"/>
    <property type="project" value="EnsemblFungi"/>
</dbReference>
<dbReference type="AlphaFoldDB" id="S3CWY8"/>
<evidence type="ECO:0000256" key="4">
    <source>
        <dbReference type="ARBA" id="ARBA00022643"/>
    </source>
</evidence>
<keyword evidence="8" id="KW-0274">FAD</keyword>
<evidence type="ECO:0000256" key="5">
    <source>
        <dbReference type="ARBA" id="ARBA00022679"/>
    </source>
</evidence>
<dbReference type="GO" id="GO:0016787">
    <property type="term" value="F:hydrolase activity"/>
    <property type="evidence" value="ECO:0007669"/>
    <property type="project" value="UniProtKB-KW"/>
</dbReference>
<dbReference type="SUPFAM" id="SSF52402">
    <property type="entry name" value="Adenine nucleotide alpha hydrolases-like"/>
    <property type="match status" value="1"/>
</dbReference>
<dbReference type="EC" id="2.7.7.2" evidence="2"/>
<dbReference type="PANTHER" id="PTHR23293">
    <property type="entry name" value="FAD SYNTHETASE-RELATED FMN ADENYLYLTRANSFERASE"/>
    <property type="match status" value="1"/>
</dbReference>
<evidence type="ECO:0000256" key="6">
    <source>
        <dbReference type="ARBA" id="ARBA00022695"/>
    </source>
</evidence>
<dbReference type="PANTHER" id="PTHR23293:SF9">
    <property type="entry name" value="FAD SYNTHASE"/>
    <property type="match status" value="1"/>
</dbReference>
<dbReference type="InterPro" id="IPR014729">
    <property type="entry name" value="Rossmann-like_a/b/a_fold"/>
</dbReference>
<feature type="domain" description="Phosphoadenosine phosphosulphate reductase" evidence="13">
    <location>
        <begin position="150"/>
        <end position="237"/>
    </location>
</feature>
<comment type="pathway">
    <text evidence="1">Cofactor biosynthesis; FAD biosynthesis; FAD from FMN: step 1/1.</text>
</comment>
<dbReference type="InterPro" id="IPR002500">
    <property type="entry name" value="PAPS_reduct_dom"/>
</dbReference>
<keyword evidence="9" id="KW-0067">ATP-binding</keyword>
<comment type="catalytic activity">
    <reaction evidence="12">
        <text>FMN + ATP + H(+) = FAD + diphosphate</text>
        <dbReference type="Rhea" id="RHEA:17237"/>
        <dbReference type="ChEBI" id="CHEBI:15378"/>
        <dbReference type="ChEBI" id="CHEBI:30616"/>
        <dbReference type="ChEBI" id="CHEBI:33019"/>
        <dbReference type="ChEBI" id="CHEBI:57692"/>
        <dbReference type="ChEBI" id="CHEBI:58210"/>
        <dbReference type="EC" id="2.7.7.2"/>
    </reaction>
</comment>
<dbReference type="GO" id="GO:0006747">
    <property type="term" value="P:FAD biosynthetic process"/>
    <property type="evidence" value="ECO:0007669"/>
    <property type="project" value="EnsemblFungi"/>
</dbReference>
<evidence type="ECO:0000256" key="9">
    <source>
        <dbReference type="ARBA" id="ARBA00022840"/>
    </source>
</evidence>
<evidence type="ECO:0000259" key="13">
    <source>
        <dbReference type="Pfam" id="PF01507"/>
    </source>
</evidence>
<protein>
    <recommendedName>
        <fullName evidence="2">FAD synthase</fullName>
        <ecNumber evidence="2">2.7.7.2</ecNumber>
    </recommendedName>
    <alternativeName>
        <fullName evidence="10">FAD pyrophosphorylase</fullName>
    </alternativeName>
    <alternativeName>
        <fullName evidence="11">FMN adenylyltransferase</fullName>
    </alternativeName>
</protein>
<dbReference type="GO" id="GO:0003919">
    <property type="term" value="F:FMN adenylyltransferase activity"/>
    <property type="evidence" value="ECO:0007669"/>
    <property type="project" value="UniProtKB-EC"/>
</dbReference>
<dbReference type="Gene3D" id="3.40.50.620">
    <property type="entry name" value="HUPs"/>
    <property type="match status" value="1"/>
</dbReference>
<dbReference type="STRING" id="1116229.S3CWY8"/>
<evidence type="ECO:0000256" key="8">
    <source>
        <dbReference type="ARBA" id="ARBA00022827"/>
    </source>
</evidence>
<keyword evidence="7" id="KW-0547">Nucleotide-binding</keyword>
<dbReference type="eggNOG" id="KOG2644">
    <property type="taxonomic scope" value="Eukaryota"/>
</dbReference>
<dbReference type="OMA" id="EEFVQWS"/>
<dbReference type="GO" id="GO:0005524">
    <property type="term" value="F:ATP binding"/>
    <property type="evidence" value="ECO:0007669"/>
    <property type="project" value="UniProtKB-KW"/>
</dbReference>
<dbReference type="CDD" id="cd23948">
    <property type="entry name" value="FAD_synthase"/>
    <property type="match status" value="1"/>
</dbReference>
<dbReference type="EMBL" id="KE145373">
    <property type="protein sequence ID" value="EPE24321.1"/>
    <property type="molecule type" value="Genomic_DNA"/>
</dbReference>
<evidence type="ECO:0000256" key="7">
    <source>
        <dbReference type="ARBA" id="ARBA00022741"/>
    </source>
</evidence>
<dbReference type="RefSeq" id="XP_008088409.1">
    <property type="nucleotide sequence ID" value="XM_008090218.1"/>
</dbReference>
<reference evidence="14 15" key="1">
    <citation type="journal article" date="2013" name="BMC Genomics">
        <title>Genomics-driven discovery of the pneumocandin biosynthetic gene cluster in the fungus Glarea lozoyensis.</title>
        <authorList>
            <person name="Chen L."/>
            <person name="Yue Q."/>
            <person name="Zhang X."/>
            <person name="Xiang M."/>
            <person name="Wang C."/>
            <person name="Li S."/>
            <person name="Che Y."/>
            <person name="Ortiz-Lopez F.J."/>
            <person name="Bills G.F."/>
            <person name="Liu X."/>
            <person name="An Z."/>
        </authorList>
    </citation>
    <scope>NUCLEOTIDE SEQUENCE [LARGE SCALE GENOMIC DNA]</scope>
    <source>
        <strain evidence="15">ATCC 20868 / MF5171</strain>
    </source>
</reference>
<evidence type="ECO:0000256" key="12">
    <source>
        <dbReference type="ARBA" id="ARBA00049494"/>
    </source>
</evidence>
<proteinExistence type="predicted"/>
<evidence type="ECO:0000313" key="15">
    <source>
        <dbReference type="Proteomes" id="UP000016922"/>
    </source>
</evidence>
<evidence type="ECO:0000256" key="11">
    <source>
        <dbReference type="ARBA" id="ARBA00031871"/>
    </source>
</evidence>
<dbReference type="Proteomes" id="UP000016922">
    <property type="component" value="Unassembled WGS sequence"/>
</dbReference>
<dbReference type="OrthoDB" id="270728at2759"/>
<evidence type="ECO:0000256" key="2">
    <source>
        <dbReference type="ARBA" id="ARBA00012393"/>
    </source>
</evidence>
<keyword evidence="15" id="KW-1185">Reference proteome</keyword>
<keyword evidence="14" id="KW-0378">Hydrolase</keyword>
<evidence type="ECO:0000313" key="14">
    <source>
        <dbReference type="EMBL" id="EPE24321.1"/>
    </source>
</evidence>
<keyword evidence="3" id="KW-0285">Flavoprotein</keyword>
<dbReference type="KEGG" id="glz:GLAREA_08173"/>
<organism evidence="14 15">
    <name type="scientific">Glarea lozoyensis (strain ATCC 20868 / MF5171)</name>
    <dbReference type="NCBI Taxonomy" id="1116229"/>
    <lineage>
        <taxon>Eukaryota</taxon>
        <taxon>Fungi</taxon>
        <taxon>Dikarya</taxon>
        <taxon>Ascomycota</taxon>
        <taxon>Pezizomycotina</taxon>
        <taxon>Leotiomycetes</taxon>
        <taxon>Helotiales</taxon>
        <taxon>Helotiaceae</taxon>
        <taxon>Glarea</taxon>
    </lineage>
</organism>
<name>S3CWY8_GLAL2</name>
<dbReference type="FunFam" id="3.40.50.620:FF:000187">
    <property type="entry name" value="Probable FAD synthetase"/>
    <property type="match status" value="1"/>
</dbReference>
<evidence type="ECO:0000256" key="1">
    <source>
        <dbReference type="ARBA" id="ARBA00004726"/>
    </source>
</evidence>
<keyword evidence="6" id="KW-0548">Nucleotidyltransferase</keyword>
<dbReference type="HOGENOM" id="CLU_056971_0_0_1"/>
<keyword evidence="4" id="KW-0288">FMN</keyword>
<evidence type="ECO:0000256" key="3">
    <source>
        <dbReference type="ARBA" id="ARBA00022630"/>
    </source>
</evidence>
<dbReference type="GeneID" id="19467222"/>
<dbReference type="Pfam" id="PF01507">
    <property type="entry name" value="PAPS_reduct"/>
    <property type="match status" value="1"/>
</dbReference>
<accession>S3CWY8</accession>
<gene>
    <name evidence="14" type="ORF">GLAREA_08173</name>
</gene>
<sequence>MPQATDNNATIVTNGTPIPSPHDADTIAPVCAKVYERVHAFLNSEVEGQTLKGVQQQTRIALGVIDECLQRYSLEEISLSYNGGKDCLVLLILLLSALHTHSLRTSSPLPKALQSVYIISPHPFQEVDTFVNTTLQEYHLNLVRYAKPMKEAFQQYLDDVPAVKAILVGTRRTDPHGALLTHFDMTDHGWPKFMRVHPVIDWHYAEIWAFIRHLEIPYCTLYDRGYTSLGGTTDTHPNPALKAGDNKENNDQVFRPAYELVEDEAERLGRDW</sequence>
<keyword evidence="5" id="KW-0808">Transferase</keyword>